<dbReference type="EMBL" id="DSIN01000017">
    <property type="protein sequence ID" value="HEF25715.1"/>
    <property type="molecule type" value="Genomic_DNA"/>
</dbReference>
<gene>
    <name evidence="1" type="ORF">ENP23_08060</name>
</gene>
<protein>
    <submittedName>
        <fullName evidence="1">Uncharacterized protein</fullName>
    </submittedName>
</protein>
<accession>A0A7C2B975</accession>
<proteinExistence type="predicted"/>
<sequence>MRVPACPWWTKNQRREFSTSGAWDSNCFAPDKVYSAAGLGPIPATPIPSLQTTWTTRLSAGGKYAGACAYLMEHAPSEKCARYGRFVPTAAVRDRRRVSTRSGHPLVTIGIMRPRDLSVRARHPLPSAPR</sequence>
<evidence type="ECO:0000313" key="1">
    <source>
        <dbReference type="EMBL" id="HEF25715.1"/>
    </source>
</evidence>
<dbReference type="AlphaFoldDB" id="A0A7C2B975"/>
<name>A0A7C2B975_9PSED</name>
<organism evidence="1">
    <name type="scientific">Pseudomonas graminis</name>
    <dbReference type="NCBI Taxonomy" id="158627"/>
    <lineage>
        <taxon>Bacteria</taxon>
        <taxon>Pseudomonadati</taxon>
        <taxon>Pseudomonadota</taxon>
        <taxon>Gammaproteobacteria</taxon>
        <taxon>Pseudomonadales</taxon>
        <taxon>Pseudomonadaceae</taxon>
        <taxon>Pseudomonas</taxon>
    </lineage>
</organism>
<reference evidence="1" key="1">
    <citation type="journal article" date="2020" name="mSystems">
        <title>Genome- and Community-Level Interaction Insights into Carbon Utilization and Element Cycling Functions of Hydrothermarchaeota in Hydrothermal Sediment.</title>
        <authorList>
            <person name="Zhou Z."/>
            <person name="Liu Y."/>
            <person name="Xu W."/>
            <person name="Pan J."/>
            <person name="Luo Z.H."/>
            <person name="Li M."/>
        </authorList>
    </citation>
    <scope>NUCLEOTIDE SEQUENCE [LARGE SCALE GENOMIC DNA]</scope>
    <source>
        <strain evidence="1">SpSt-200</strain>
    </source>
</reference>
<comment type="caution">
    <text evidence="1">The sequence shown here is derived from an EMBL/GenBank/DDBJ whole genome shotgun (WGS) entry which is preliminary data.</text>
</comment>